<keyword evidence="1" id="KW-0472">Membrane</keyword>
<sequence length="131" mass="12918">MSLIAIGAGSAAGIVVLAGVGWLIVAKRRDPKVGTPEDAAAAAEGALSGFAVAGAVVGADGLGALAVATDGRVAAIKRRGKAIAVREVPWTVVRATPDGIVVETGDGFGPVSLAGVNALDIRRLAPKMARI</sequence>
<evidence type="ECO:0000313" key="2">
    <source>
        <dbReference type="EMBL" id="MWC43415.1"/>
    </source>
</evidence>
<accession>A0A1G7L845</accession>
<evidence type="ECO:0000313" key="5">
    <source>
        <dbReference type="Proteomes" id="UP000436801"/>
    </source>
</evidence>
<keyword evidence="4" id="KW-1185">Reference proteome</keyword>
<name>A0A1G7L845_9SPHN</name>
<evidence type="ECO:0000313" key="4">
    <source>
        <dbReference type="Proteomes" id="UP000323502"/>
    </source>
</evidence>
<dbReference type="EMBL" id="FNBI01000003">
    <property type="protein sequence ID" value="SDF45571.1"/>
    <property type="molecule type" value="Genomic_DNA"/>
</dbReference>
<dbReference type="RefSeq" id="WP_149682289.1">
    <property type="nucleotide sequence ID" value="NZ_FNBI01000003.1"/>
</dbReference>
<feature type="transmembrane region" description="Helical" evidence="1">
    <location>
        <begin position="6"/>
        <end position="25"/>
    </location>
</feature>
<dbReference type="Proteomes" id="UP000436801">
    <property type="component" value="Unassembled WGS sequence"/>
</dbReference>
<dbReference type="EMBL" id="WSUT01000005">
    <property type="protein sequence ID" value="MWC43415.1"/>
    <property type="molecule type" value="Genomic_DNA"/>
</dbReference>
<evidence type="ECO:0000313" key="3">
    <source>
        <dbReference type="EMBL" id="SDF45571.1"/>
    </source>
</evidence>
<dbReference type="AlphaFoldDB" id="A0A1G7L845"/>
<gene>
    <name evidence="2" type="ORF">GQR91_07060</name>
    <name evidence="3" type="ORF">SAMN05216557_103410</name>
</gene>
<reference evidence="2 5" key="2">
    <citation type="submission" date="2019-12" db="EMBL/GenBank/DDBJ databases">
        <authorList>
            <person name="Zheng J."/>
        </authorList>
    </citation>
    <scope>NUCLEOTIDE SEQUENCE [LARGE SCALE GENOMIC DNA]</scope>
    <source>
        <strain evidence="2 5">DSM 27347</strain>
    </source>
</reference>
<protein>
    <submittedName>
        <fullName evidence="3">Uncharacterized protein</fullName>
    </submittedName>
</protein>
<keyword evidence="1" id="KW-0812">Transmembrane</keyword>
<dbReference type="Proteomes" id="UP000323502">
    <property type="component" value="Unassembled WGS sequence"/>
</dbReference>
<organism evidence="3 4">
    <name type="scientific">Sphingomonas carotinifaciens</name>
    <dbReference type="NCBI Taxonomy" id="1166323"/>
    <lineage>
        <taxon>Bacteria</taxon>
        <taxon>Pseudomonadati</taxon>
        <taxon>Pseudomonadota</taxon>
        <taxon>Alphaproteobacteria</taxon>
        <taxon>Sphingomonadales</taxon>
        <taxon>Sphingomonadaceae</taxon>
        <taxon>Sphingomonas</taxon>
    </lineage>
</organism>
<dbReference type="OrthoDB" id="7585591at2"/>
<keyword evidence="1" id="KW-1133">Transmembrane helix</keyword>
<evidence type="ECO:0000256" key="1">
    <source>
        <dbReference type="SAM" id="Phobius"/>
    </source>
</evidence>
<reference evidence="3 4" key="1">
    <citation type="submission" date="2016-10" db="EMBL/GenBank/DDBJ databases">
        <authorList>
            <person name="Varghese N."/>
            <person name="Submissions S."/>
        </authorList>
    </citation>
    <scope>NUCLEOTIDE SEQUENCE [LARGE SCALE GENOMIC DNA]</scope>
    <source>
        <strain evidence="3 4">S7-754</strain>
    </source>
</reference>
<proteinExistence type="predicted"/>